<dbReference type="AlphaFoldDB" id="A0AAW0R280"/>
<comment type="caution">
    <text evidence="5">The sequence shown here is derived from an EMBL/GenBank/DDBJ whole genome shotgun (WGS) entry which is preliminary data.</text>
</comment>
<dbReference type="Proteomes" id="UP001392437">
    <property type="component" value="Unassembled WGS sequence"/>
</dbReference>
<dbReference type="SUPFAM" id="SSF48179">
    <property type="entry name" value="6-phosphogluconate dehydrogenase C-terminal domain-like"/>
    <property type="match status" value="1"/>
</dbReference>
<keyword evidence="1" id="KW-0560">Oxidoreductase</keyword>
<dbReference type="InterPro" id="IPR036291">
    <property type="entry name" value="NAD(P)-bd_dom_sf"/>
</dbReference>
<evidence type="ECO:0000259" key="4">
    <source>
        <dbReference type="Pfam" id="PF02317"/>
    </source>
</evidence>
<comment type="catalytic activity">
    <reaction evidence="2">
        <text>sn-glycerol 3-phosphate + NAD(+) = dihydroxyacetone phosphate + NADH + H(+)</text>
        <dbReference type="Rhea" id="RHEA:11092"/>
        <dbReference type="ChEBI" id="CHEBI:15378"/>
        <dbReference type="ChEBI" id="CHEBI:57540"/>
        <dbReference type="ChEBI" id="CHEBI:57597"/>
        <dbReference type="ChEBI" id="CHEBI:57642"/>
        <dbReference type="ChEBI" id="CHEBI:57945"/>
        <dbReference type="EC" id="1.1.1.8"/>
    </reaction>
</comment>
<evidence type="ECO:0000256" key="1">
    <source>
        <dbReference type="ARBA" id="ARBA00023002"/>
    </source>
</evidence>
<dbReference type="InterPro" id="IPR011128">
    <property type="entry name" value="G3P_DH_NAD-dep_N"/>
</dbReference>
<dbReference type="GO" id="GO:0141152">
    <property type="term" value="F:glycerol-3-phosphate dehydrogenase (NAD+) activity"/>
    <property type="evidence" value="ECO:0007669"/>
    <property type="project" value="UniProtKB-EC"/>
</dbReference>
<evidence type="ECO:0000256" key="2">
    <source>
        <dbReference type="ARBA" id="ARBA00048683"/>
    </source>
</evidence>
<dbReference type="Pfam" id="PF01210">
    <property type="entry name" value="NAD_Gly3P_dh_N"/>
    <property type="match status" value="1"/>
</dbReference>
<dbReference type="GO" id="GO:0046168">
    <property type="term" value="P:glycerol-3-phosphate catabolic process"/>
    <property type="evidence" value="ECO:0007669"/>
    <property type="project" value="InterPro"/>
</dbReference>
<reference evidence="5 6" key="1">
    <citation type="submission" date="2023-01" db="EMBL/GenBank/DDBJ databases">
        <title>Analysis of 21 Apiospora genomes using comparative genomics revels a genus with tremendous synthesis potential of carbohydrate active enzymes and secondary metabolites.</title>
        <authorList>
            <person name="Sorensen T."/>
        </authorList>
    </citation>
    <scope>NUCLEOTIDE SEQUENCE [LARGE SCALE GENOMIC DNA]</scope>
    <source>
        <strain evidence="5 6">CBS 117206</strain>
    </source>
</reference>
<feature type="domain" description="Opine dehydrogenase" evidence="4">
    <location>
        <begin position="178"/>
        <end position="322"/>
    </location>
</feature>
<sequence>MEYQQYVSIIGAGPAGFALAADLLNHGKKVLLYSHPDHLRHANSVQEKGCLKSIGVMEGVTNVPITTDMTEVIAFSRIVFLAVPSTGQETILQIMKAYDLRQHILIAVPGNLLSLVKDASMEVGNILETNLSPYSCRMEEGQLLVLGRKKRLMIAALHHQPLDLDVVQDLFPGTRLRWCSSVVEVCLTNINGVFHPPMMLLNAGRIESTGGGFLLYRDGLTPAVAGVMDGVDRVRQQIGAALGLQLPSALAASNACYGASFPDLVALARHSPPHNRLRAPPDYAGHRNISEDVPDLLVPWCALAEVLGIDASPIAAVVVLAELTTGVRFRETGRNLAKLQLDTVSRRELVARFGSAAAATTQHESRL</sequence>
<name>A0AAW0R280_9PEZI</name>
<accession>A0AAW0R280</accession>
<dbReference type="InterPro" id="IPR008927">
    <property type="entry name" value="6-PGluconate_DH-like_C_sf"/>
</dbReference>
<organism evidence="5 6">
    <name type="scientific">Apiospora kogelbergensis</name>
    <dbReference type="NCBI Taxonomy" id="1337665"/>
    <lineage>
        <taxon>Eukaryota</taxon>
        <taxon>Fungi</taxon>
        <taxon>Dikarya</taxon>
        <taxon>Ascomycota</taxon>
        <taxon>Pezizomycotina</taxon>
        <taxon>Sordariomycetes</taxon>
        <taxon>Xylariomycetidae</taxon>
        <taxon>Amphisphaeriales</taxon>
        <taxon>Apiosporaceae</taxon>
        <taxon>Apiospora</taxon>
    </lineage>
</organism>
<dbReference type="PANTHER" id="PTHR38015:SF1">
    <property type="entry name" value="OPINE DEHYDROGENASE DOMAIN-CONTAINING PROTEIN"/>
    <property type="match status" value="1"/>
</dbReference>
<gene>
    <name evidence="5" type="ORF">PG999_005481</name>
</gene>
<dbReference type="Gene3D" id="3.40.50.720">
    <property type="entry name" value="NAD(P)-binding Rossmann-like Domain"/>
    <property type="match status" value="1"/>
</dbReference>
<dbReference type="Pfam" id="PF02317">
    <property type="entry name" value="Octopine_DH"/>
    <property type="match status" value="1"/>
</dbReference>
<dbReference type="InterPro" id="IPR003421">
    <property type="entry name" value="Opine_DH"/>
</dbReference>
<evidence type="ECO:0000259" key="3">
    <source>
        <dbReference type="Pfam" id="PF01210"/>
    </source>
</evidence>
<dbReference type="InterPro" id="IPR051729">
    <property type="entry name" value="Opine/Lysopine_DH"/>
</dbReference>
<protein>
    <recommendedName>
        <fullName evidence="7">Opine dehydrogenase</fullName>
    </recommendedName>
</protein>
<feature type="domain" description="Glycerol-3-phosphate dehydrogenase NAD-dependent N-terminal" evidence="3">
    <location>
        <begin position="7"/>
        <end position="107"/>
    </location>
</feature>
<dbReference type="EMBL" id="JAQQWP010000004">
    <property type="protein sequence ID" value="KAK8121361.1"/>
    <property type="molecule type" value="Genomic_DNA"/>
</dbReference>
<dbReference type="SUPFAM" id="SSF51735">
    <property type="entry name" value="NAD(P)-binding Rossmann-fold domains"/>
    <property type="match status" value="1"/>
</dbReference>
<evidence type="ECO:0000313" key="6">
    <source>
        <dbReference type="Proteomes" id="UP001392437"/>
    </source>
</evidence>
<dbReference type="Gene3D" id="1.10.1040.10">
    <property type="entry name" value="N-(1-d-carboxylethyl)-l-norvaline Dehydrogenase, domain 2"/>
    <property type="match status" value="1"/>
</dbReference>
<evidence type="ECO:0000313" key="5">
    <source>
        <dbReference type="EMBL" id="KAK8121361.1"/>
    </source>
</evidence>
<proteinExistence type="predicted"/>
<dbReference type="GO" id="GO:0051287">
    <property type="term" value="F:NAD binding"/>
    <property type="evidence" value="ECO:0007669"/>
    <property type="project" value="InterPro"/>
</dbReference>
<evidence type="ECO:0008006" key="7">
    <source>
        <dbReference type="Google" id="ProtNLM"/>
    </source>
</evidence>
<keyword evidence="6" id="KW-1185">Reference proteome</keyword>
<dbReference type="PANTHER" id="PTHR38015">
    <property type="entry name" value="BLR6086 PROTEIN"/>
    <property type="match status" value="1"/>
</dbReference>
<dbReference type="InterPro" id="IPR013328">
    <property type="entry name" value="6PGD_dom2"/>
</dbReference>